<proteinExistence type="predicted"/>
<gene>
    <name evidence="1" type="ORF">HW555_005653</name>
</gene>
<dbReference type="Proteomes" id="UP000648187">
    <property type="component" value="Unassembled WGS sequence"/>
</dbReference>
<accession>A0A835GKU8</accession>
<reference evidence="1" key="1">
    <citation type="submission" date="2020-08" db="EMBL/GenBank/DDBJ databases">
        <title>Spodoptera exigua strain:BAW_Kor-Di-RS1 Genome sequencing and assembly.</title>
        <authorList>
            <person name="Kim J."/>
            <person name="Nam H.Y."/>
            <person name="Kwon M."/>
            <person name="Choi J.H."/>
            <person name="Cho S.R."/>
            <person name="Kim G.-H."/>
        </authorList>
    </citation>
    <scope>NUCLEOTIDE SEQUENCE</scope>
    <source>
        <strain evidence="1">BAW_Kor-Di-RS1</strain>
        <tissue evidence="1">Whole-body</tissue>
    </source>
</reference>
<feature type="non-terminal residue" evidence="1">
    <location>
        <position position="1"/>
    </location>
</feature>
<protein>
    <submittedName>
        <fullName evidence="1">Uncharacterized protein</fullName>
    </submittedName>
</protein>
<comment type="caution">
    <text evidence="1">The sequence shown here is derived from an EMBL/GenBank/DDBJ whole genome shotgun (WGS) entry which is preliminary data.</text>
</comment>
<evidence type="ECO:0000313" key="1">
    <source>
        <dbReference type="EMBL" id="KAF9417251.1"/>
    </source>
</evidence>
<name>A0A835GKU8_SPOEX</name>
<organism evidence="1 2">
    <name type="scientific">Spodoptera exigua</name>
    <name type="common">Beet armyworm</name>
    <name type="synonym">Noctua fulgens</name>
    <dbReference type="NCBI Taxonomy" id="7107"/>
    <lineage>
        <taxon>Eukaryota</taxon>
        <taxon>Metazoa</taxon>
        <taxon>Ecdysozoa</taxon>
        <taxon>Arthropoda</taxon>
        <taxon>Hexapoda</taxon>
        <taxon>Insecta</taxon>
        <taxon>Pterygota</taxon>
        <taxon>Neoptera</taxon>
        <taxon>Endopterygota</taxon>
        <taxon>Lepidoptera</taxon>
        <taxon>Glossata</taxon>
        <taxon>Ditrysia</taxon>
        <taxon>Noctuoidea</taxon>
        <taxon>Noctuidae</taxon>
        <taxon>Amphipyrinae</taxon>
        <taxon>Spodoptera</taxon>
    </lineage>
</organism>
<sequence>MAATNNPYQHLLKTIEIDGKQFKYYDVTGLGEKY</sequence>
<dbReference type="AlphaFoldDB" id="A0A835GKU8"/>
<dbReference type="EMBL" id="JACKWZ010000075">
    <property type="protein sequence ID" value="KAF9417251.1"/>
    <property type="molecule type" value="Genomic_DNA"/>
</dbReference>
<keyword evidence="2" id="KW-1185">Reference proteome</keyword>
<evidence type="ECO:0000313" key="2">
    <source>
        <dbReference type="Proteomes" id="UP000648187"/>
    </source>
</evidence>